<dbReference type="PANTHER" id="PTHR19879">
    <property type="entry name" value="TRANSCRIPTION INITIATION FACTOR TFIID"/>
    <property type="match status" value="1"/>
</dbReference>
<dbReference type="SMART" id="SM00320">
    <property type="entry name" value="WD40"/>
    <property type="match status" value="1"/>
</dbReference>
<keyword evidence="1 3" id="KW-0853">WD repeat</keyword>
<dbReference type="EMBL" id="VANP01000009">
    <property type="protein sequence ID" value="TLP56408.1"/>
    <property type="molecule type" value="Genomic_DNA"/>
</dbReference>
<organism evidence="4 5">
    <name type="scientific">Microbispora triticiradicis</name>
    <dbReference type="NCBI Taxonomy" id="2200763"/>
    <lineage>
        <taxon>Bacteria</taxon>
        <taxon>Bacillati</taxon>
        <taxon>Actinomycetota</taxon>
        <taxon>Actinomycetes</taxon>
        <taxon>Streptosporangiales</taxon>
        <taxon>Streptosporangiaceae</taxon>
        <taxon>Microbispora</taxon>
    </lineage>
</organism>
<comment type="caution">
    <text evidence="4">The sequence shown here is derived from an EMBL/GenBank/DDBJ whole genome shotgun (WGS) entry which is preliminary data.</text>
</comment>
<dbReference type="InterPro" id="IPR019775">
    <property type="entry name" value="WD40_repeat_CS"/>
</dbReference>
<evidence type="ECO:0000313" key="4">
    <source>
        <dbReference type="EMBL" id="TLP56408.1"/>
    </source>
</evidence>
<keyword evidence="2" id="KW-0677">Repeat</keyword>
<name>A0A5R8YSF2_9ACTN</name>
<keyword evidence="5" id="KW-1185">Reference proteome</keyword>
<dbReference type="OrthoDB" id="4336591at2"/>
<evidence type="ECO:0000313" key="5">
    <source>
        <dbReference type="Proteomes" id="UP000309033"/>
    </source>
</evidence>
<dbReference type="InterPro" id="IPR015943">
    <property type="entry name" value="WD40/YVTN_repeat-like_dom_sf"/>
</dbReference>
<dbReference type="InterPro" id="IPR001680">
    <property type="entry name" value="WD40_rpt"/>
</dbReference>
<dbReference type="AlphaFoldDB" id="A0A5R8YSF2"/>
<accession>A0A5R8YSF2</accession>
<protein>
    <submittedName>
        <fullName evidence="4">Uncharacterized protein</fullName>
    </submittedName>
</protein>
<evidence type="ECO:0000256" key="2">
    <source>
        <dbReference type="ARBA" id="ARBA00022737"/>
    </source>
</evidence>
<dbReference type="Proteomes" id="UP000309033">
    <property type="component" value="Unassembled WGS sequence"/>
</dbReference>
<dbReference type="Pfam" id="PF00400">
    <property type="entry name" value="WD40"/>
    <property type="match status" value="2"/>
</dbReference>
<evidence type="ECO:0000256" key="3">
    <source>
        <dbReference type="PROSITE-ProRule" id="PRU00221"/>
    </source>
</evidence>
<dbReference type="SUPFAM" id="SSF50978">
    <property type="entry name" value="WD40 repeat-like"/>
    <property type="match status" value="1"/>
</dbReference>
<dbReference type="PROSITE" id="PS50294">
    <property type="entry name" value="WD_REPEATS_REGION"/>
    <property type="match status" value="1"/>
</dbReference>
<dbReference type="PANTHER" id="PTHR19879:SF9">
    <property type="entry name" value="TRANSCRIPTION INITIATION FACTOR TFIID SUBUNIT 5"/>
    <property type="match status" value="1"/>
</dbReference>
<dbReference type="PROSITE" id="PS50082">
    <property type="entry name" value="WD_REPEATS_2"/>
    <property type="match status" value="1"/>
</dbReference>
<feature type="repeat" description="WD" evidence="3">
    <location>
        <begin position="4"/>
        <end position="45"/>
    </location>
</feature>
<dbReference type="PROSITE" id="PS00678">
    <property type="entry name" value="WD_REPEATS_1"/>
    <property type="match status" value="1"/>
</dbReference>
<dbReference type="Gene3D" id="2.130.10.10">
    <property type="entry name" value="YVTN repeat-like/Quinoprotein amine dehydrogenase"/>
    <property type="match status" value="1"/>
</dbReference>
<evidence type="ECO:0000256" key="1">
    <source>
        <dbReference type="ARBA" id="ARBA00022574"/>
    </source>
</evidence>
<gene>
    <name evidence="4" type="ORF">FED44_23375</name>
</gene>
<reference evidence="4" key="1">
    <citation type="submission" date="2019-05" db="EMBL/GenBank/DDBJ databases">
        <title>Isolation, diversity and antifungal activity of Actinobacteria from wheat.</title>
        <authorList>
            <person name="Yu B."/>
        </authorList>
    </citation>
    <scope>NUCLEOTIDE SEQUENCE [LARGE SCALE GENOMIC DNA]</scope>
    <source>
        <strain evidence="4">NEAU-HEGS1-5</strain>
    </source>
</reference>
<sequence length="64" mass="6666">MGVVLTDTDSVVAVDFHPDGHVLATASSDERVRLWDVTTRQPVGAPLTGHTGPVLAVAFSPAAR</sequence>
<dbReference type="InterPro" id="IPR036322">
    <property type="entry name" value="WD40_repeat_dom_sf"/>
</dbReference>
<proteinExistence type="predicted"/>